<reference evidence="2 3" key="1">
    <citation type="submission" date="2020-03" db="EMBL/GenBank/DDBJ databases">
        <title>Draft genome of Streptomyces sp. ventii, isolated from the Axial Seamount in the Pacific Ocean, and resequencing of the two type strains Streptomyces lonarensis strain NCL 716 and Streptomyces bohaiensis strain 11A07.</title>
        <authorList>
            <person name="Loughran R.M."/>
            <person name="Pfannmuller K.M."/>
            <person name="Wasson B.J."/>
            <person name="Deadmond M.C."/>
            <person name="Paddock B.E."/>
            <person name="Koyack M.J."/>
            <person name="Gallegos D.A."/>
            <person name="Mitchell E.A."/>
            <person name="Ushijima B."/>
            <person name="Saw J.H."/>
            <person name="Mcphail K.L."/>
            <person name="Videau P."/>
        </authorList>
    </citation>
    <scope>NUCLEOTIDE SEQUENCE [LARGE SCALE GENOMIC DNA]</scope>
    <source>
        <strain evidence="2 3">11A07</strain>
    </source>
</reference>
<evidence type="ECO:0000313" key="3">
    <source>
        <dbReference type="Proteomes" id="UP000727056"/>
    </source>
</evidence>
<comment type="caution">
    <text evidence="2">The sequence shown here is derived from an EMBL/GenBank/DDBJ whole genome shotgun (WGS) entry which is preliminary data.</text>
</comment>
<organism evidence="2 3">
    <name type="scientific">Streptomyces bohaiensis</name>
    <dbReference type="NCBI Taxonomy" id="1431344"/>
    <lineage>
        <taxon>Bacteria</taxon>
        <taxon>Bacillati</taxon>
        <taxon>Actinomycetota</taxon>
        <taxon>Actinomycetes</taxon>
        <taxon>Kitasatosporales</taxon>
        <taxon>Streptomycetaceae</taxon>
        <taxon>Streptomyces</taxon>
    </lineage>
</organism>
<keyword evidence="3" id="KW-1185">Reference proteome</keyword>
<protein>
    <submittedName>
        <fullName evidence="2">Uncharacterized protein</fullName>
    </submittedName>
</protein>
<evidence type="ECO:0000313" key="2">
    <source>
        <dbReference type="EMBL" id="NJQ17504.1"/>
    </source>
</evidence>
<feature type="region of interest" description="Disordered" evidence="1">
    <location>
        <begin position="1"/>
        <end position="90"/>
    </location>
</feature>
<proteinExistence type="predicted"/>
<dbReference type="EMBL" id="JAAVJC010000325">
    <property type="protein sequence ID" value="NJQ17504.1"/>
    <property type="molecule type" value="Genomic_DNA"/>
</dbReference>
<accession>A0ABX1CEJ8</accession>
<feature type="non-terminal residue" evidence="2">
    <location>
        <position position="1"/>
    </location>
</feature>
<evidence type="ECO:0000256" key="1">
    <source>
        <dbReference type="SAM" id="MobiDB-lite"/>
    </source>
</evidence>
<name>A0ABX1CEJ8_9ACTN</name>
<dbReference type="Proteomes" id="UP000727056">
    <property type="component" value="Unassembled WGS sequence"/>
</dbReference>
<feature type="compositionally biased region" description="Basic and acidic residues" evidence="1">
    <location>
        <begin position="1"/>
        <end position="10"/>
    </location>
</feature>
<feature type="compositionally biased region" description="Basic and acidic residues" evidence="1">
    <location>
        <begin position="47"/>
        <end position="66"/>
    </location>
</feature>
<sequence length="90" mass="9779">GRDAHDRPVDHGPLLDPLHYGRNLRSPLPEPVLGHGDYPQDPAYAAERAHLCHTLRGEGDADATVRREHRGGGLTAERPRPEPGPAADAR</sequence>
<gene>
    <name evidence="2" type="ORF">HCN52_21845</name>
</gene>